<name>A0A843XGY7_COLES</name>
<keyword evidence="2" id="KW-1185">Reference proteome</keyword>
<dbReference type="EMBL" id="NMUH01008465">
    <property type="protein sequence ID" value="MQM18824.1"/>
    <property type="molecule type" value="Genomic_DNA"/>
</dbReference>
<organism evidence="1 2">
    <name type="scientific">Colocasia esculenta</name>
    <name type="common">Wild taro</name>
    <name type="synonym">Arum esculentum</name>
    <dbReference type="NCBI Taxonomy" id="4460"/>
    <lineage>
        <taxon>Eukaryota</taxon>
        <taxon>Viridiplantae</taxon>
        <taxon>Streptophyta</taxon>
        <taxon>Embryophyta</taxon>
        <taxon>Tracheophyta</taxon>
        <taxon>Spermatophyta</taxon>
        <taxon>Magnoliopsida</taxon>
        <taxon>Liliopsida</taxon>
        <taxon>Araceae</taxon>
        <taxon>Aroideae</taxon>
        <taxon>Colocasieae</taxon>
        <taxon>Colocasia</taxon>
    </lineage>
</organism>
<dbReference type="Proteomes" id="UP000652761">
    <property type="component" value="Unassembled WGS sequence"/>
</dbReference>
<comment type="caution">
    <text evidence="1">The sequence shown here is derived from an EMBL/GenBank/DDBJ whole genome shotgun (WGS) entry which is preliminary data.</text>
</comment>
<evidence type="ECO:0000313" key="2">
    <source>
        <dbReference type="Proteomes" id="UP000652761"/>
    </source>
</evidence>
<gene>
    <name evidence="1" type="ORF">Taro_051821</name>
</gene>
<evidence type="ECO:0000313" key="1">
    <source>
        <dbReference type="EMBL" id="MQM18824.1"/>
    </source>
</evidence>
<sequence>MVSVLFGGVSVSRAVPCVPALADGPSGGFRKGYRACLCFLGLSSLQASCADFCGGCPASSLFARWSALEGLFVRQVVTVTWDPQPRTSVRGSSLGGGCAQVTDLEQKGKTVGIEAVWVTEVVEALFWCGPTSPSHCLTLRWFWSHVGRLGVGPQFGRTAVVVVVLCCGSLASLYQGGCRQESTAGERERWTTVPWCRSWWHRQVWFPDLVECPRCRVCAEGCFRILFDSTGSAGVVFGPTLVVGHGVSLFRYFVVLCGRRFSLYYLVE</sequence>
<dbReference type="AlphaFoldDB" id="A0A843XGY7"/>
<proteinExistence type="predicted"/>
<accession>A0A843XGY7</accession>
<protein>
    <submittedName>
        <fullName evidence="1">Uncharacterized protein</fullName>
    </submittedName>
</protein>
<reference evidence="1" key="1">
    <citation type="submission" date="2017-07" db="EMBL/GenBank/DDBJ databases">
        <title>Taro Niue Genome Assembly and Annotation.</title>
        <authorList>
            <person name="Atibalentja N."/>
            <person name="Keating K."/>
            <person name="Fields C.J."/>
        </authorList>
    </citation>
    <scope>NUCLEOTIDE SEQUENCE</scope>
    <source>
        <strain evidence="1">Niue_2</strain>
        <tissue evidence="1">Leaf</tissue>
    </source>
</reference>